<dbReference type="Gene3D" id="3.30.930.10">
    <property type="entry name" value="Bira Bifunctional Protein, Domain 2"/>
    <property type="match status" value="1"/>
</dbReference>
<protein>
    <recommendedName>
        <fullName evidence="11">Histidine--tRNA ligase</fullName>
        <ecNumber evidence="11">6.1.1.21</ecNumber>
    </recommendedName>
    <alternativeName>
        <fullName evidence="11">Histidyl-tRNA synthetase</fullName>
        <shortName evidence="11">HisRS</shortName>
    </alternativeName>
</protein>
<evidence type="ECO:0000256" key="10">
    <source>
        <dbReference type="ARBA" id="ARBA00047639"/>
    </source>
</evidence>
<dbReference type="FunFam" id="3.40.50.800:FF:000027">
    <property type="entry name" value="Histidine--tRNA ligase"/>
    <property type="match status" value="1"/>
</dbReference>
<evidence type="ECO:0000256" key="11">
    <source>
        <dbReference type="HAMAP-Rule" id="MF_00127"/>
    </source>
</evidence>
<dbReference type="GO" id="GO:0004821">
    <property type="term" value="F:histidine-tRNA ligase activity"/>
    <property type="evidence" value="ECO:0007669"/>
    <property type="project" value="UniProtKB-UniRule"/>
</dbReference>
<evidence type="ECO:0000256" key="5">
    <source>
        <dbReference type="ARBA" id="ARBA00022598"/>
    </source>
</evidence>
<dbReference type="InterPro" id="IPR041715">
    <property type="entry name" value="HisRS-like_core"/>
</dbReference>
<evidence type="ECO:0000313" key="14">
    <source>
        <dbReference type="EMBL" id="AKC87743.1"/>
    </source>
</evidence>
<feature type="binding site" evidence="12">
    <location>
        <position position="302"/>
    </location>
    <ligand>
        <name>L-histidine</name>
        <dbReference type="ChEBI" id="CHEBI:57595"/>
    </ligand>
</feature>
<dbReference type="PATRIC" id="fig|314722.6.peg.3083"/>
<evidence type="ECO:0000256" key="2">
    <source>
        <dbReference type="ARBA" id="ARBA00008226"/>
    </source>
</evidence>
<dbReference type="PANTHER" id="PTHR11476">
    <property type="entry name" value="HISTIDYL-TRNA SYNTHETASE"/>
    <property type="match status" value="1"/>
</dbReference>
<dbReference type="PANTHER" id="PTHR11476:SF7">
    <property type="entry name" value="HISTIDINE--TRNA LIGASE"/>
    <property type="match status" value="1"/>
</dbReference>
<dbReference type="AlphaFoldDB" id="A0A0E3Z3V3"/>
<dbReference type="eggNOG" id="COG0124">
    <property type="taxonomic scope" value="Bacteria"/>
</dbReference>
<feature type="binding site" evidence="12">
    <location>
        <begin position="306"/>
        <end position="307"/>
    </location>
    <ligand>
        <name>L-histidine</name>
        <dbReference type="ChEBI" id="CHEBI:57595"/>
    </ligand>
</feature>
<keyword evidence="6 11" id="KW-0547">Nucleotide-binding</keyword>
<gene>
    <name evidence="11" type="primary">hisS</name>
    <name evidence="14" type="ORF">WQ53_14240</name>
</gene>
<dbReference type="GO" id="GO:0006427">
    <property type="term" value="P:histidyl-tRNA aminoacylation"/>
    <property type="evidence" value="ECO:0007669"/>
    <property type="project" value="UniProtKB-UniRule"/>
</dbReference>
<feature type="binding site" evidence="12">
    <location>
        <begin position="96"/>
        <end position="98"/>
    </location>
    <ligand>
        <name>L-histidine</name>
        <dbReference type="ChEBI" id="CHEBI:57595"/>
    </ligand>
</feature>
<dbReference type="NCBIfam" id="TIGR00442">
    <property type="entry name" value="hisS"/>
    <property type="match status" value="1"/>
</dbReference>
<dbReference type="PIRSF" id="PIRSF001549">
    <property type="entry name" value="His-tRNA_synth"/>
    <property type="match status" value="1"/>
</dbReference>
<dbReference type="CDD" id="cd00773">
    <property type="entry name" value="HisRS-like_core"/>
    <property type="match status" value="1"/>
</dbReference>
<dbReference type="InterPro" id="IPR004516">
    <property type="entry name" value="HisRS/HisZ"/>
</dbReference>
<dbReference type="Pfam" id="PF13393">
    <property type="entry name" value="tRNA-synt_His"/>
    <property type="match status" value="1"/>
</dbReference>
<dbReference type="InterPro" id="IPR006195">
    <property type="entry name" value="aa-tRNA-synth_II"/>
</dbReference>
<evidence type="ECO:0000256" key="4">
    <source>
        <dbReference type="ARBA" id="ARBA00022490"/>
    </source>
</evidence>
<dbReference type="SUPFAM" id="SSF52954">
    <property type="entry name" value="Class II aaRS ABD-related"/>
    <property type="match status" value="1"/>
</dbReference>
<keyword evidence="5 11" id="KW-0436">Ligase</keyword>
<dbReference type="InterPro" id="IPR015807">
    <property type="entry name" value="His-tRNA-ligase"/>
</dbReference>
<organism evidence="14 15">
    <name type="scientific">Pseudoxanthomonas suwonensis</name>
    <dbReference type="NCBI Taxonomy" id="314722"/>
    <lineage>
        <taxon>Bacteria</taxon>
        <taxon>Pseudomonadati</taxon>
        <taxon>Pseudomonadota</taxon>
        <taxon>Gammaproteobacteria</taxon>
        <taxon>Lysobacterales</taxon>
        <taxon>Lysobacteraceae</taxon>
        <taxon>Pseudoxanthomonas</taxon>
    </lineage>
</organism>
<keyword evidence="4 11" id="KW-0963">Cytoplasm</keyword>
<feature type="binding site" evidence="12">
    <location>
        <position position="140"/>
    </location>
    <ligand>
        <name>L-histidine</name>
        <dbReference type="ChEBI" id="CHEBI:57595"/>
    </ligand>
</feature>
<dbReference type="HAMAP" id="MF_00127">
    <property type="entry name" value="His_tRNA_synth"/>
    <property type="match status" value="1"/>
</dbReference>
<comment type="similarity">
    <text evidence="2 11">Belongs to the class-II aminoacyl-tRNA synthetase family.</text>
</comment>
<evidence type="ECO:0000256" key="7">
    <source>
        <dbReference type="ARBA" id="ARBA00022840"/>
    </source>
</evidence>
<dbReference type="InterPro" id="IPR004154">
    <property type="entry name" value="Anticodon-bd"/>
</dbReference>
<dbReference type="InterPro" id="IPR033656">
    <property type="entry name" value="HisRS_anticodon"/>
</dbReference>
<comment type="subunit">
    <text evidence="3 11">Homodimer.</text>
</comment>
<proteinExistence type="inferred from homology"/>
<evidence type="ECO:0000256" key="9">
    <source>
        <dbReference type="ARBA" id="ARBA00023146"/>
    </source>
</evidence>
<comment type="subcellular location">
    <subcellularLocation>
        <location evidence="1 11">Cytoplasm</location>
    </subcellularLocation>
</comment>
<evidence type="ECO:0000256" key="8">
    <source>
        <dbReference type="ARBA" id="ARBA00022917"/>
    </source>
</evidence>
<evidence type="ECO:0000259" key="13">
    <source>
        <dbReference type="PROSITE" id="PS50862"/>
    </source>
</evidence>
<keyword evidence="9 11" id="KW-0030">Aminoacyl-tRNA synthetase</keyword>
<dbReference type="SUPFAM" id="SSF55681">
    <property type="entry name" value="Class II aaRS and biotin synthetases"/>
    <property type="match status" value="1"/>
</dbReference>
<dbReference type="Gene3D" id="3.40.50.800">
    <property type="entry name" value="Anticodon-binding domain"/>
    <property type="match status" value="1"/>
</dbReference>
<evidence type="ECO:0000256" key="1">
    <source>
        <dbReference type="ARBA" id="ARBA00004496"/>
    </source>
</evidence>
<comment type="catalytic activity">
    <reaction evidence="10 11">
        <text>tRNA(His) + L-histidine + ATP = L-histidyl-tRNA(His) + AMP + diphosphate + H(+)</text>
        <dbReference type="Rhea" id="RHEA:17313"/>
        <dbReference type="Rhea" id="RHEA-COMP:9665"/>
        <dbReference type="Rhea" id="RHEA-COMP:9689"/>
        <dbReference type="ChEBI" id="CHEBI:15378"/>
        <dbReference type="ChEBI" id="CHEBI:30616"/>
        <dbReference type="ChEBI" id="CHEBI:33019"/>
        <dbReference type="ChEBI" id="CHEBI:57595"/>
        <dbReference type="ChEBI" id="CHEBI:78442"/>
        <dbReference type="ChEBI" id="CHEBI:78527"/>
        <dbReference type="ChEBI" id="CHEBI:456215"/>
        <dbReference type="EC" id="6.1.1.21"/>
    </reaction>
</comment>
<dbReference type="EMBL" id="CP011144">
    <property type="protein sequence ID" value="AKC87743.1"/>
    <property type="molecule type" value="Genomic_DNA"/>
</dbReference>
<evidence type="ECO:0000313" key="15">
    <source>
        <dbReference type="Proteomes" id="UP000033067"/>
    </source>
</evidence>
<dbReference type="Pfam" id="PF03129">
    <property type="entry name" value="HGTP_anticodon"/>
    <property type="match status" value="1"/>
</dbReference>
<dbReference type="Proteomes" id="UP000033067">
    <property type="component" value="Chromosome"/>
</dbReference>
<dbReference type="PROSITE" id="PS50862">
    <property type="entry name" value="AA_TRNA_LIGASE_II"/>
    <property type="match status" value="1"/>
</dbReference>
<dbReference type="RefSeq" id="WP_052633354.1">
    <property type="nucleotide sequence ID" value="NZ_CP011144.1"/>
</dbReference>
<dbReference type="InterPro" id="IPR036621">
    <property type="entry name" value="Anticodon-bd_dom_sf"/>
</dbReference>
<keyword evidence="15" id="KW-1185">Reference proteome</keyword>
<feature type="domain" description="Aminoacyl-transfer RNA synthetases class-II family profile" evidence="13">
    <location>
        <begin position="22"/>
        <end position="386"/>
    </location>
</feature>
<sequence length="474" mass="52409">MIRPRTPPGVMELLPREQIAFQRMLDVIRRNYERFGFLPVETPVFELSDVLLTKSGGETERQVYFVQSTGALANAAADAEAGKGEGGLPELALRFDLTVPLARYVAEHEHELSFPFRRYQMQRVYRGERAQRGRFREFYQCDIDVIGKDALSIRYDAEVLAVIHAVFSELGIGAFRVQLNNRKLMRGFFEAQGVADPQRQALVLREVDKLDKRGADYVRETLTGPDFGLPAEAVARILAFVEVRSESHDDALAKIDAVLAEAGDAAGEVLRAGAAELREVLQLVKALGVPEAAYCLNFSIARGLDYYTGTVYETQLVDHPGIGSICSGGRYEDLASHYTKSKLPGVGISIGLSRLFWQLREAGLIEGAAESSVQAMVALMDESQLPQALDIARHLRAGGINTEVQMEPRKVGKQFQYASRAGIRFVVLAGEDELARGVVAVKDLVREQQFDVPREELAGTLRVELEQARALAGR</sequence>
<dbReference type="CDD" id="cd00859">
    <property type="entry name" value="HisRS_anticodon"/>
    <property type="match status" value="1"/>
</dbReference>
<dbReference type="KEGG" id="psuw:WQ53_14240"/>
<evidence type="ECO:0000256" key="6">
    <source>
        <dbReference type="ARBA" id="ARBA00022741"/>
    </source>
</evidence>
<reference evidence="14 15" key="1">
    <citation type="journal article" date="2015" name="Genome Announc.">
        <title>Complete Genome Sequence of Pseudoxanthomonas suwonensis Strain J1, a Cellulose-Degrading Bacterium Isolated from Leaf- and Wood-Enriched Soil.</title>
        <authorList>
            <person name="Hou L."/>
            <person name="Jiang J."/>
            <person name="Xu Z."/>
            <person name="Zhou Y."/>
            <person name="Leung F.C."/>
        </authorList>
    </citation>
    <scope>NUCLEOTIDE SEQUENCE [LARGE SCALE GENOMIC DNA]</scope>
    <source>
        <strain evidence="14 15">J1</strain>
    </source>
</reference>
<keyword evidence="7 11" id="KW-0067">ATP-binding</keyword>
<dbReference type="GO" id="GO:0005737">
    <property type="term" value="C:cytoplasm"/>
    <property type="evidence" value="ECO:0007669"/>
    <property type="project" value="UniProtKB-SubCell"/>
</dbReference>
<dbReference type="OrthoDB" id="9800814at2"/>
<evidence type="ECO:0000256" key="3">
    <source>
        <dbReference type="ARBA" id="ARBA00011738"/>
    </source>
</evidence>
<evidence type="ECO:0000256" key="12">
    <source>
        <dbReference type="PIRSR" id="PIRSR001549-1"/>
    </source>
</evidence>
<feature type="binding site" evidence="12">
    <location>
        <position position="126"/>
    </location>
    <ligand>
        <name>L-histidine</name>
        <dbReference type="ChEBI" id="CHEBI:57595"/>
    </ligand>
</feature>
<name>A0A0E3Z3V3_9GAMM</name>
<dbReference type="EC" id="6.1.1.21" evidence="11"/>
<feature type="binding site" evidence="12">
    <location>
        <position position="144"/>
    </location>
    <ligand>
        <name>L-histidine</name>
        <dbReference type="ChEBI" id="CHEBI:57595"/>
    </ligand>
</feature>
<dbReference type="InterPro" id="IPR045864">
    <property type="entry name" value="aa-tRNA-synth_II/BPL/LPL"/>
</dbReference>
<accession>A0A0E3Z3V3</accession>
<keyword evidence="8 11" id="KW-0648">Protein biosynthesis</keyword>
<dbReference type="GO" id="GO:0005524">
    <property type="term" value="F:ATP binding"/>
    <property type="evidence" value="ECO:0007669"/>
    <property type="project" value="UniProtKB-UniRule"/>
</dbReference>